<protein>
    <submittedName>
        <fullName evidence="4">Two-component system response regulator</fullName>
    </submittedName>
</protein>
<comment type="caution">
    <text evidence="4">The sequence shown here is derived from an EMBL/GenBank/DDBJ whole genome shotgun (WGS) entry which is preliminary data.</text>
</comment>
<evidence type="ECO:0000259" key="3">
    <source>
        <dbReference type="PROSITE" id="PS50110"/>
    </source>
</evidence>
<dbReference type="GO" id="GO:0000160">
    <property type="term" value="P:phosphorelay signal transduction system"/>
    <property type="evidence" value="ECO:0007669"/>
    <property type="project" value="InterPro"/>
</dbReference>
<dbReference type="SUPFAM" id="SSF52172">
    <property type="entry name" value="CheY-like"/>
    <property type="match status" value="2"/>
</dbReference>
<dbReference type="Pfam" id="PF00072">
    <property type="entry name" value="Response_reg"/>
    <property type="match status" value="2"/>
</dbReference>
<feature type="domain" description="Response regulatory" evidence="3">
    <location>
        <begin position="146"/>
        <end position="263"/>
    </location>
</feature>
<keyword evidence="5" id="KW-1185">Reference proteome</keyword>
<evidence type="ECO:0000313" key="5">
    <source>
        <dbReference type="Proteomes" id="UP000194841"/>
    </source>
</evidence>
<dbReference type="Proteomes" id="UP000194841">
    <property type="component" value="Unassembled WGS sequence"/>
</dbReference>
<dbReference type="RefSeq" id="WP_086742825.1">
    <property type="nucleotide sequence ID" value="NZ_MWPV01000001.1"/>
</dbReference>
<keyword evidence="1 2" id="KW-0597">Phosphoprotein</keyword>
<dbReference type="PROSITE" id="PS50110">
    <property type="entry name" value="RESPONSE_REGULATORY"/>
    <property type="match status" value="2"/>
</dbReference>
<evidence type="ECO:0000313" key="4">
    <source>
        <dbReference type="EMBL" id="OUL59435.1"/>
    </source>
</evidence>
<dbReference type="OrthoDB" id="9800897at2"/>
<sequence length="266" mass="29753">MIELSPSDLHILLVEPSSTQRKVIAKELSLEGITNIDFADTIIACLEQIKQSTPDLVISALHLADGSALQLLEDIKNHTTLAGLPFMLISSETRKEQLEQFKQSGVIAILPKPFTRENLGRAINATLDVLSPQELELDFYDVHDIRVLVVDDSRLARNHIRRVLTNLGVQHFVEAEDGQEAIDILQSQMFDLLVTDFNMPQINGKELTEYIRNSSEHSHLPVLMVTSEANDTHLSNIAQSGVNAMCDKPFEPHTVKQLLYQLLDQG</sequence>
<comment type="caution">
    <text evidence="2">Lacks conserved residue(s) required for the propagation of feature annotation.</text>
</comment>
<dbReference type="InterPro" id="IPR001789">
    <property type="entry name" value="Sig_transdc_resp-reg_receiver"/>
</dbReference>
<dbReference type="InterPro" id="IPR050595">
    <property type="entry name" value="Bact_response_regulator"/>
</dbReference>
<dbReference type="PANTHER" id="PTHR44591:SF3">
    <property type="entry name" value="RESPONSE REGULATORY DOMAIN-CONTAINING PROTEIN"/>
    <property type="match status" value="1"/>
</dbReference>
<organism evidence="4 5">
    <name type="scientific">Pseudoalteromonas ulvae</name>
    <dbReference type="NCBI Taxonomy" id="107327"/>
    <lineage>
        <taxon>Bacteria</taxon>
        <taxon>Pseudomonadati</taxon>
        <taxon>Pseudomonadota</taxon>
        <taxon>Gammaproteobacteria</taxon>
        <taxon>Alteromonadales</taxon>
        <taxon>Pseudoalteromonadaceae</taxon>
        <taxon>Pseudoalteromonas</taxon>
    </lineage>
</organism>
<reference evidence="4 5" key="1">
    <citation type="submission" date="2017-02" db="EMBL/GenBank/DDBJ databases">
        <title>Pseudoalteromonas ulvae TC14 Genome.</title>
        <authorList>
            <person name="Molmeret M."/>
        </authorList>
    </citation>
    <scope>NUCLEOTIDE SEQUENCE [LARGE SCALE GENOMIC DNA]</scope>
    <source>
        <strain evidence="4">TC14</strain>
    </source>
</reference>
<dbReference type="Gene3D" id="3.40.50.2300">
    <property type="match status" value="2"/>
</dbReference>
<name>A0A244CV02_PSEDV</name>
<gene>
    <name evidence="4" type="ORF">B1199_03965</name>
</gene>
<proteinExistence type="predicted"/>
<feature type="domain" description="Response regulatory" evidence="3">
    <location>
        <begin position="10"/>
        <end position="127"/>
    </location>
</feature>
<dbReference type="EMBL" id="MWPV01000001">
    <property type="protein sequence ID" value="OUL59435.1"/>
    <property type="molecule type" value="Genomic_DNA"/>
</dbReference>
<dbReference type="InterPro" id="IPR011006">
    <property type="entry name" value="CheY-like_superfamily"/>
</dbReference>
<feature type="modified residue" description="4-aspartylphosphate" evidence="2">
    <location>
        <position position="196"/>
    </location>
</feature>
<dbReference type="SMART" id="SM00448">
    <property type="entry name" value="REC"/>
    <property type="match status" value="2"/>
</dbReference>
<dbReference type="AlphaFoldDB" id="A0A244CV02"/>
<evidence type="ECO:0000256" key="1">
    <source>
        <dbReference type="ARBA" id="ARBA00022553"/>
    </source>
</evidence>
<dbReference type="PANTHER" id="PTHR44591">
    <property type="entry name" value="STRESS RESPONSE REGULATOR PROTEIN 1"/>
    <property type="match status" value="1"/>
</dbReference>
<accession>A0A244CV02</accession>
<evidence type="ECO:0000256" key="2">
    <source>
        <dbReference type="PROSITE-ProRule" id="PRU00169"/>
    </source>
</evidence>